<comment type="caution">
    <text evidence="1">The sequence shown here is derived from an EMBL/GenBank/DDBJ whole genome shotgun (WGS) entry which is preliminary data.</text>
</comment>
<sequence>MDVLFPGVLPEEFAGEAAFFEIDFHLDRRHAHDAFQHVQLRAGEEGVLQRLVAADALGQFGIADAGGITHAGEQAAGVFLALFYNPVV</sequence>
<dbReference type="AlphaFoldDB" id="A0A645F238"/>
<proteinExistence type="predicted"/>
<accession>A0A645F238</accession>
<gene>
    <name evidence="1" type="ORF">SDC9_155670</name>
</gene>
<dbReference type="EMBL" id="VSSQ01054435">
    <property type="protein sequence ID" value="MPN08388.1"/>
    <property type="molecule type" value="Genomic_DNA"/>
</dbReference>
<protein>
    <submittedName>
        <fullName evidence="1">Uncharacterized protein</fullName>
    </submittedName>
</protein>
<name>A0A645F238_9ZZZZ</name>
<organism evidence="1">
    <name type="scientific">bioreactor metagenome</name>
    <dbReference type="NCBI Taxonomy" id="1076179"/>
    <lineage>
        <taxon>unclassified sequences</taxon>
        <taxon>metagenomes</taxon>
        <taxon>ecological metagenomes</taxon>
    </lineage>
</organism>
<evidence type="ECO:0000313" key="1">
    <source>
        <dbReference type="EMBL" id="MPN08388.1"/>
    </source>
</evidence>
<reference evidence="1" key="1">
    <citation type="submission" date="2019-08" db="EMBL/GenBank/DDBJ databases">
        <authorList>
            <person name="Kucharzyk K."/>
            <person name="Murdoch R.W."/>
            <person name="Higgins S."/>
            <person name="Loffler F."/>
        </authorList>
    </citation>
    <scope>NUCLEOTIDE SEQUENCE</scope>
</reference>